<sequence>MAWARSSAVMSAARRFPAVAPGARWRSTSTRVVAQYLCRGVDVVALHRVMARQWPMARLVLDRDWVMALVDPAAYAATTVPGSKARKSGTAPKLTALLEGAKAADTCPVFVSVSRRGSVVVVNVPPGERFDRHPLFSPSSLIASVPNTPLPAEAPFAAEELSVAFVDETKLSPGAWYGFRGGNLEVRGLCLDSVRVLNSCLAQTVNLQFFEGQVDGMHDTVREIHAAIEAGDAAGSSLVADALDALGAGTGGRLSTGMLYRQLAAVNAISNQIVLSGLRNTVRPGSTAWKGERYSDLQELLWDELDLEERYDELQRKLGFVNETIRYSLDMAKDAKAIFLERVIVLLIAAELALSLLNTGLLAHVADAAFDAAGAVAEQLSGVSAPAGPPAVPAEGVPVSERR</sequence>
<name>A0A5A8CU57_CAFRO</name>
<dbReference type="Proteomes" id="UP000323011">
    <property type="component" value="Unassembled WGS sequence"/>
</dbReference>
<keyword evidence="1" id="KW-0175">Coiled coil</keyword>
<reference evidence="2 3" key="1">
    <citation type="submission" date="2019-07" db="EMBL/GenBank/DDBJ databases">
        <title>Genomes of Cafeteria roenbergensis.</title>
        <authorList>
            <person name="Fischer M.G."/>
            <person name="Hackl T."/>
            <person name="Roman M."/>
        </authorList>
    </citation>
    <scope>NUCLEOTIDE SEQUENCE [LARGE SCALE GENOMIC DNA]</scope>
    <source>
        <strain evidence="2 3">BVI</strain>
    </source>
</reference>
<feature type="coiled-coil region" evidence="1">
    <location>
        <begin position="297"/>
        <end position="324"/>
    </location>
</feature>
<evidence type="ECO:0000313" key="3">
    <source>
        <dbReference type="Proteomes" id="UP000323011"/>
    </source>
</evidence>
<dbReference type="EMBL" id="VLTN01000004">
    <property type="protein sequence ID" value="KAA0156249.1"/>
    <property type="molecule type" value="Genomic_DNA"/>
</dbReference>
<accession>A0A5A8CU57</accession>
<organism evidence="2 3">
    <name type="scientific">Cafeteria roenbergensis</name>
    <name type="common">Marine flagellate</name>
    <dbReference type="NCBI Taxonomy" id="33653"/>
    <lineage>
        <taxon>Eukaryota</taxon>
        <taxon>Sar</taxon>
        <taxon>Stramenopiles</taxon>
        <taxon>Bigyra</taxon>
        <taxon>Opalozoa</taxon>
        <taxon>Bicosoecida</taxon>
        <taxon>Cafeteriaceae</taxon>
        <taxon>Cafeteria</taxon>
    </lineage>
</organism>
<dbReference type="AlphaFoldDB" id="A0A5A8CU57"/>
<proteinExistence type="predicted"/>
<evidence type="ECO:0008006" key="4">
    <source>
        <dbReference type="Google" id="ProtNLM"/>
    </source>
</evidence>
<dbReference type="InterPro" id="IPR051624">
    <property type="entry name" value="RMD1/Sad1-interacting"/>
</dbReference>
<gene>
    <name evidence="2" type="ORF">FNF29_01039</name>
</gene>
<comment type="caution">
    <text evidence="2">The sequence shown here is derived from an EMBL/GenBank/DDBJ whole genome shotgun (WGS) entry which is preliminary data.</text>
</comment>
<dbReference type="PANTHER" id="PTHR16255">
    <property type="entry name" value="REQUIRED FOR MEIOTIC NUCLEAR DIVISION PROTEIN 1 HOMOLOG"/>
    <property type="match status" value="1"/>
</dbReference>
<dbReference type="PANTHER" id="PTHR16255:SF6">
    <property type="entry name" value="PROTEIN RETARDED ROOT GROWTH-LIKE"/>
    <property type="match status" value="1"/>
</dbReference>
<evidence type="ECO:0000256" key="1">
    <source>
        <dbReference type="SAM" id="Coils"/>
    </source>
</evidence>
<keyword evidence="3" id="KW-1185">Reference proteome</keyword>
<protein>
    <recommendedName>
        <fullName evidence="4">DUF155 domain-containing protein</fullName>
    </recommendedName>
</protein>
<evidence type="ECO:0000313" key="2">
    <source>
        <dbReference type="EMBL" id="KAA0156249.1"/>
    </source>
</evidence>